<sequence length="107" mass="12384">MSLFAPPVLRHSTYLAVFYDVRLKTTDHPSEDDSDDDETFLDRPDIIVEKLEDILGLNEDKFVKFSERARQLVTRTPSKPIKRSQISLPDEESIPNLRRQKLEPASD</sequence>
<dbReference type="GeneID" id="85457725"/>
<reference evidence="2" key="1">
    <citation type="submission" date="2021-06" db="EMBL/GenBank/DDBJ databases">
        <title>Comparative genomics, transcriptomics and evolutionary studies reveal genomic signatures of adaptation to plant cell wall in hemibiotrophic fungi.</title>
        <authorList>
            <consortium name="DOE Joint Genome Institute"/>
            <person name="Baroncelli R."/>
            <person name="Diaz J.F."/>
            <person name="Benocci T."/>
            <person name="Peng M."/>
            <person name="Battaglia E."/>
            <person name="Haridas S."/>
            <person name="Andreopoulos W."/>
            <person name="Labutti K."/>
            <person name="Pangilinan J."/>
            <person name="Floch G.L."/>
            <person name="Makela M.R."/>
            <person name="Henrissat B."/>
            <person name="Grigoriev I.V."/>
            <person name="Crouch J.A."/>
            <person name="De Vries R.P."/>
            <person name="Sukno S.A."/>
            <person name="Thon M.R."/>
        </authorList>
    </citation>
    <scope>NUCLEOTIDE SEQUENCE</scope>
    <source>
        <strain evidence="2">CBS 193.32</strain>
    </source>
</reference>
<proteinExistence type="predicted"/>
<evidence type="ECO:0000256" key="1">
    <source>
        <dbReference type="SAM" id="MobiDB-lite"/>
    </source>
</evidence>
<feature type="region of interest" description="Disordered" evidence="1">
    <location>
        <begin position="76"/>
        <end position="107"/>
    </location>
</feature>
<dbReference type="AlphaFoldDB" id="A0AAJ0A6M6"/>
<organism evidence="2 3">
    <name type="scientific">Colletotrichum godetiae</name>
    <dbReference type="NCBI Taxonomy" id="1209918"/>
    <lineage>
        <taxon>Eukaryota</taxon>
        <taxon>Fungi</taxon>
        <taxon>Dikarya</taxon>
        <taxon>Ascomycota</taxon>
        <taxon>Pezizomycotina</taxon>
        <taxon>Sordariomycetes</taxon>
        <taxon>Hypocreomycetidae</taxon>
        <taxon>Glomerellales</taxon>
        <taxon>Glomerellaceae</taxon>
        <taxon>Colletotrichum</taxon>
        <taxon>Colletotrichum acutatum species complex</taxon>
    </lineage>
</organism>
<name>A0AAJ0A6M6_9PEZI</name>
<keyword evidence="3" id="KW-1185">Reference proteome</keyword>
<dbReference type="EMBL" id="JAHMHR010000107">
    <property type="protein sequence ID" value="KAK1657044.1"/>
    <property type="molecule type" value="Genomic_DNA"/>
</dbReference>
<accession>A0AAJ0A6M6</accession>
<protein>
    <submittedName>
        <fullName evidence="2">Uncharacterized protein</fullName>
    </submittedName>
</protein>
<dbReference type="RefSeq" id="XP_060421808.1">
    <property type="nucleotide sequence ID" value="XM_060573199.1"/>
</dbReference>
<evidence type="ECO:0000313" key="3">
    <source>
        <dbReference type="Proteomes" id="UP001224890"/>
    </source>
</evidence>
<gene>
    <name evidence="2" type="ORF">BDP55DRAFT_639099</name>
</gene>
<comment type="caution">
    <text evidence="2">The sequence shown here is derived from an EMBL/GenBank/DDBJ whole genome shotgun (WGS) entry which is preliminary data.</text>
</comment>
<dbReference type="Proteomes" id="UP001224890">
    <property type="component" value="Unassembled WGS sequence"/>
</dbReference>
<evidence type="ECO:0000313" key="2">
    <source>
        <dbReference type="EMBL" id="KAK1657044.1"/>
    </source>
</evidence>